<dbReference type="InterPro" id="IPR012368">
    <property type="entry name" value="OxRdtase_Mopterin-bd_su_IorB"/>
</dbReference>
<dbReference type="PROSITE" id="PS51318">
    <property type="entry name" value="TAT"/>
    <property type="match status" value="1"/>
</dbReference>
<dbReference type="RefSeq" id="WP_011523912.1">
    <property type="nucleotide sequence ID" value="NC_008009.1"/>
</dbReference>
<dbReference type="NCBIfam" id="TIGR01409">
    <property type="entry name" value="TAT_signal_seq"/>
    <property type="match status" value="1"/>
</dbReference>
<gene>
    <name evidence="2" type="ordered locus">Acid345_3112</name>
</gene>
<evidence type="ECO:0000313" key="3">
    <source>
        <dbReference type="Proteomes" id="UP000002432"/>
    </source>
</evidence>
<dbReference type="EC" id="1.3.99.16" evidence="2"/>
<dbReference type="HOGENOM" id="CLU_013917_0_1_0"/>
<reference evidence="2 3" key="1">
    <citation type="journal article" date="2009" name="Appl. Environ. Microbiol.">
        <title>Three genomes from the phylum Acidobacteria provide insight into the lifestyles of these microorganisms in soils.</title>
        <authorList>
            <person name="Ward N.L."/>
            <person name="Challacombe J.F."/>
            <person name="Janssen P.H."/>
            <person name="Henrissat B."/>
            <person name="Coutinho P.M."/>
            <person name="Wu M."/>
            <person name="Xie G."/>
            <person name="Haft D.H."/>
            <person name="Sait M."/>
            <person name="Badger J."/>
            <person name="Barabote R.D."/>
            <person name="Bradley B."/>
            <person name="Brettin T.S."/>
            <person name="Brinkac L.M."/>
            <person name="Bruce D."/>
            <person name="Creasy T."/>
            <person name="Daugherty S.C."/>
            <person name="Davidsen T.M."/>
            <person name="DeBoy R.T."/>
            <person name="Detter J.C."/>
            <person name="Dodson R.J."/>
            <person name="Durkin A.S."/>
            <person name="Ganapathy A."/>
            <person name="Gwinn-Giglio M."/>
            <person name="Han C.S."/>
            <person name="Khouri H."/>
            <person name="Kiss H."/>
            <person name="Kothari S.P."/>
            <person name="Madupu R."/>
            <person name="Nelson K.E."/>
            <person name="Nelson W.C."/>
            <person name="Paulsen I."/>
            <person name="Penn K."/>
            <person name="Ren Q."/>
            <person name="Rosovitz M.J."/>
            <person name="Selengut J.D."/>
            <person name="Shrivastava S."/>
            <person name="Sullivan S.A."/>
            <person name="Tapia R."/>
            <person name="Thompson L.S."/>
            <person name="Watkins K.L."/>
            <person name="Yang Q."/>
            <person name="Yu C."/>
            <person name="Zafar N."/>
            <person name="Zhou L."/>
            <person name="Kuske C.R."/>
        </authorList>
    </citation>
    <scope>NUCLEOTIDE SEQUENCE [LARGE SCALE GENOMIC DNA]</scope>
    <source>
        <strain evidence="2 3">Ellin345</strain>
    </source>
</reference>
<dbReference type="AlphaFoldDB" id="Q1ILY7"/>
<dbReference type="SUPFAM" id="SSF56003">
    <property type="entry name" value="Molybdenum cofactor-binding domain"/>
    <property type="match status" value="2"/>
</dbReference>
<dbReference type="Proteomes" id="UP000002432">
    <property type="component" value="Chromosome"/>
</dbReference>
<dbReference type="PIRSF" id="PIRSF036389">
    <property type="entry name" value="IOR_B"/>
    <property type="match status" value="1"/>
</dbReference>
<dbReference type="InterPro" id="IPR019546">
    <property type="entry name" value="TAT_signal_bac_arc"/>
</dbReference>
<sequence>MSPVSRRDFLTTSATAAAGLVVALHLPLSSEAESAEFAPNAYVHISPEGKVTIVVARSEMGQGVRTSLPMILAEELDCDFSQIAIEQAGASTLFGDQTTGGSASVRTCWDPMRKAGAQVRAMLVSAASAHWKVDSSGCTTENGFVIHAASNRKASYGSLVGAAAKLPVPAEPKLKDAKDFKLIGKPKQRLDTKSKTNGSAIFGIDFKVPGMKYAVLVRAPKFGATVKSVDDARAKGVAGVTHVEKIGDSAVAVVADSVWAAMSGRRALKVTWNNGENATLDSEAVSQSLREAAKKKGVALFNAGDVAKGAGKKVEAEFETPFLAHAPLEPGNCTAQFRGDSCELWAPTQVPQDVRDSVAAALNLKPEQVKVNVTLMGGGFGRRLEHDYGVEAALVSKAVNLPVKVIWTREDDMKYSTYRPVSLHQISAHVGADGYPTELTHRIISPSISRQKGTKLDDGIDPDLKDEGAFIYPVANVLLEYVDLDTAVPLGWMRSVYASQVAFANECFLDELAEVAGKDPLEYRLHLLREDKEIKFWDTTWSTARMRGVLKLAAEKAGWSKPVASGRFRGIAAHACFGSYVAEVVEISRNEDQPKIERVVVAADCGTVVNPNILEQQLHSAVVFGLTQTLYGKITVQGGAIAQANFGDYQLLRNADMPVIETHFVESSEAPSGIGEPPVPPMAPALCGAIYAATKKRVRALPILT</sequence>
<dbReference type="GO" id="GO:0047121">
    <property type="term" value="F:isoquinoline 1-oxidoreductase activity"/>
    <property type="evidence" value="ECO:0007669"/>
    <property type="project" value="UniProtKB-EC"/>
</dbReference>
<dbReference type="PANTHER" id="PTHR47495">
    <property type="entry name" value="ALDEHYDE DEHYDROGENASE"/>
    <property type="match status" value="1"/>
</dbReference>
<keyword evidence="2" id="KW-0560">Oxidoreductase</keyword>
<dbReference type="InterPro" id="IPR000674">
    <property type="entry name" value="Ald_Oxase/Xan_DH_a/b"/>
</dbReference>
<dbReference type="PANTHER" id="PTHR47495:SF2">
    <property type="entry name" value="ALDEHYDE DEHYDROGENASE"/>
    <property type="match status" value="1"/>
</dbReference>
<dbReference type="InterPro" id="IPR037165">
    <property type="entry name" value="AldOxase/xan_DH_Mopterin-bd_sf"/>
</dbReference>
<dbReference type="InterPro" id="IPR046867">
    <property type="entry name" value="AldOxase/xan_DH_MoCoBD2"/>
</dbReference>
<dbReference type="Pfam" id="PF02738">
    <property type="entry name" value="MoCoBD_1"/>
    <property type="match status" value="1"/>
</dbReference>
<dbReference type="eggNOG" id="COG1529">
    <property type="taxonomic scope" value="Bacteria"/>
</dbReference>
<keyword evidence="3" id="KW-1185">Reference proteome</keyword>
<dbReference type="InterPro" id="IPR052516">
    <property type="entry name" value="N-heterocyclic_Hydroxylase"/>
</dbReference>
<organism evidence="2 3">
    <name type="scientific">Koribacter versatilis (strain Ellin345)</name>
    <dbReference type="NCBI Taxonomy" id="204669"/>
    <lineage>
        <taxon>Bacteria</taxon>
        <taxon>Pseudomonadati</taxon>
        <taxon>Acidobacteriota</taxon>
        <taxon>Terriglobia</taxon>
        <taxon>Terriglobales</taxon>
        <taxon>Candidatus Korobacteraceae</taxon>
        <taxon>Candidatus Korobacter</taxon>
    </lineage>
</organism>
<dbReference type="InterPro" id="IPR006311">
    <property type="entry name" value="TAT_signal"/>
</dbReference>
<proteinExistence type="predicted"/>
<dbReference type="SMART" id="SM01008">
    <property type="entry name" value="Ald_Xan_dh_C"/>
    <property type="match status" value="1"/>
</dbReference>
<dbReference type="InterPro" id="IPR008274">
    <property type="entry name" value="AldOxase/xan_DH_MoCoBD1"/>
</dbReference>
<accession>Q1ILY7</accession>
<evidence type="ECO:0000259" key="1">
    <source>
        <dbReference type="SMART" id="SM01008"/>
    </source>
</evidence>
<dbReference type="KEGG" id="aba:Acid345_3112"/>
<dbReference type="OrthoDB" id="9767994at2"/>
<name>Q1ILY7_KORVE</name>
<dbReference type="Pfam" id="PF20256">
    <property type="entry name" value="MoCoBD_2"/>
    <property type="match status" value="2"/>
</dbReference>
<evidence type="ECO:0000313" key="2">
    <source>
        <dbReference type="EMBL" id="ABF42113.1"/>
    </source>
</evidence>
<dbReference type="EMBL" id="CP000360">
    <property type="protein sequence ID" value="ABF42113.1"/>
    <property type="molecule type" value="Genomic_DNA"/>
</dbReference>
<protein>
    <submittedName>
        <fullName evidence="2">Aldehyde oxidase and xanthine dehydrogenase, molybdopterin binding protein</fullName>
        <ecNumber evidence="2">1.3.99.16</ecNumber>
    </submittedName>
</protein>
<dbReference type="Gene3D" id="3.90.1170.50">
    <property type="entry name" value="Aldehyde oxidase/xanthine dehydrogenase, a/b hammerhead"/>
    <property type="match status" value="1"/>
</dbReference>
<dbReference type="STRING" id="204669.Acid345_3112"/>
<feature type="domain" description="Aldehyde oxidase/xanthine dehydrogenase a/b hammerhead" evidence="1">
    <location>
        <begin position="197"/>
        <end position="276"/>
    </location>
</feature>
<dbReference type="EnsemblBacteria" id="ABF42113">
    <property type="protein sequence ID" value="ABF42113"/>
    <property type="gene ID" value="Acid345_3112"/>
</dbReference>
<dbReference type="Gene3D" id="3.30.365.10">
    <property type="entry name" value="Aldehyde oxidase/xanthine dehydrogenase, molybdopterin binding domain"/>
    <property type="match status" value="4"/>
</dbReference>